<evidence type="ECO:0000256" key="1">
    <source>
        <dbReference type="SAM" id="Phobius"/>
    </source>
</evidence>
<dbReference type="EMBL" id="VIGI01000003">
    <property type="protein sequence ID" value="KAB8302283.1"/>
    <property type="molecule type" value="Genomic_DNA"/>
</dbReference>
<reference evidence="2 3" key="1">
    <citation type="submission" date="2019-06" db="EMBL/GenBank/DDBJ databases">
        <title>Genome Sequence of the Brown Rot Fungal Pathogen Monilinia laxa.</title>
        <authorList>
            <person name="De Miccolis Angelini R.M."/>
            <person name="Landi L."/>
            <person name="Abate D."/>
            <person name="Pollastro S."/>
            <person name="Romanazzi G."/>
            <person name="Faretra F."/>
        </authorList>
    </citation>
    <scope>NUCLEOTIDE SEQUENCE [LARGE SCALE GENOMIC DNA]</scope>
    <source>
        <strain evidence="2 3">Mlax316</strain>
    </source>
</reference>
<keyword evidence="1" id="KW-0472">Membrane</keyword>
<keyword evidence="3" id="KW-1185">Reference proteome</keyword>
<proteinExistence type="predicted"/>
<protein>
    <submittedName>
        <fullName evidence="2">Uncharacterized protein</fullName>
    </submittedName>
</protein>
<accession>A0A5N6KEV2</accession>
<evidence type="ECO:0000313" key="3">
    <source>
        <dbReference type="Proteomes" id="UP000326757"/>
    </source>
</evidence>
<feature type="transmembrane region" description="Helical" evidence="1">
    <location>
        <begin position="36"/>
        <end position="56"/>
    </location>
</feature>
<gene>
    <name evidence="2" type="ORF">EYC80_005722</name>
</gene>
<name>A0A5N6KEV2_MONLA</name>
<dbReference type="Proteomes" id="UP000326757">
    <property type="component" value="Unassembled WGS sequence"/>
</dbReference>
<evidence type="ECO:0000313" key="2">
    <source>
        <dbReference type="EMBL" id="KAB8302283.1"/>
    </source>
</evidence>
<dbReference type="AlphaFoldDB" id="A0A5N6KEV2"/>
<feature type="transmembrane region" description="Helical" evidence="1">
    <location>
        <begin position="12"/>
        <end position="30"/>
    </location>
</feature>
<sequence>MSVEMNMGISFSRFLMTIYTCIIFWCMLTGLDGLSYYFMISLVCLFEYVIDVYHSFADWLPSHQYIYIYMSL</sequence>
<keyword evidence="1" id="KW-0812">Transmembrane</keyword>
<comment type="caution">
    <text evidence="2">The sequence shown here is derived from an EMBL/GenBank/DDBJ whole genome shotgun (WGS) entry which is preliminary data.</text>
</comment>
<keyword evidence="1" id="KW-1133">Transmembrane helix</keyword>
<organism evidence="2 3">
    <name type="scientific">Monilinia laxa</name>
    <name type="common">Brown rot fungus</name>
    <name type="synonym">Sclerotinia laxa</name>
    <dbReference type="NCBI Taxonomy" id="61186"/>
    <lineage>
        <taxon>Eukaryota</taxon>
        <taxon>Fungi</taxon>
        <taxon>Dikarya</taxon>
        <taxon>Ascomycota</taxon>
        <taxon>Pezizomycotina</taxon>
        <taxon>Leotiomycetes</taxon>
        <taxon>Helotiales</taxon>
        <taxon>Sclerotiniaceae</taxon>
        <taxon>Monilinia</taxon>
    </lineage>
</organism>